<protein>
    <submittedName>
        <fullName evidence="1">Uncharacterized protein</fullName>
    </submittedName>
</protein>
<proteinExistence type="predicted"/>
<evidence type="ECO:0000313" key="2">
    <source>
        <dbReference type="Proteomes" id="UP000299102"/>
    </source>
</evidence>
<accession>A0A4C1U6H4</accession>
<reference evidence="1 2" key="1">
    <citation type="journal article" date="2019" name="Commun. Biol.">
        <title>The bagworm genome reveals a unique fibroin gene that provides high tensile strength.</title>
        <authorList>
            <person name="Kono N."/>
            <person name="Nakamura H."/>
            <person name="Ohtoshi R."/>
            <person name="Tomita M."/>
            <person name="Numata K."/>
            <person name="Arakawa K."/>
        </authorList>
    </citation>
    <scope>NUCLEOTIDE SEQUENCE [LARGE SCALE GENOMIC DNA]</scope>
</reference>
<name>A0A4C1U6H4_EUMVA</name>
<gene>
    <name evidence="1" type="ORF">EVAR_7134_1</name>
</gene>
<dbReference type="AlphaFoldDB" id="A0A4C1U6H4"/>
<sequence length="75" mass="8502">MERESERSRPDPEAENCGGYTVQLRIGVTSACGTHERQVSDRRSFSVPSRLSIVEFLRSGRSGDPPLHYHSQRRS</sequence>
<evidence type="ECO:0000313" key="1">
    <source>
        <dbReference type="EMBL" id="GBP21921.1"/>
    </source>
</evidence>
<dbReference type="EMBL" id="BGZK01000134">
    <property type="protein sequence ID" value="GBP21921.1"/>
    <property type="molecule type" value="Genomic_DNA"/>
</dbReference>
<keyword evidence="2" id="KW-1185">Reference proteome</keyword>
<comment type="caution">
    <text evidence="1">The sequence shown here is derived from an EMBL/GenBank/DDBJ whole genome shotgun (WGS) entry which is preliminary data.</text>
</comment>
<dbReference type="Proteomes" id="UP000299102">
    <property type="component" value="Unassembled WGS sequence"/>
</dbReference>
<organism evidence="1 2">
    <name type="scientific">Eumeta variegata</name>
    <name type="common">Bagworm moth</name>
    <name type="synonym">Eumeta japonica</name>
    <dbReference type="NCBI Taxonomy" id="151549"/>
    <lineage>
        <taxon>Eukaryota</taxon>
        <taxon>Metazoa</taxon>
        <taxon>Ecdysozoa</taxon>
        <taxon>Arthropoda</taxon>
        <taxon>Hexapoda</taxon>
        <taxon>Insecta</taxon>
        <taxon>Pterygota</taxon>
        <taxon>Neoptera</taxon>
        <taxon>Endopterygota</taxon>
        <taxon>Lepidoptera</taxon>
        <taxon>Glossata</taxon>
        <taxon>Ditrysia</taxon>
        <taxon>Tineoidea</taxon>
        <taxon>Psychidae</taxon>
        <taxon>Oiketicinae</taxon>
        <taxon>Eumeta</taxon>
    </lineage>
</organism>